<dbReference type="SMART" id="SM00710">
    <property type="entry name" value="PbH1"/>
    <property type="match status" value="4"/>
</dbReference>
<dbReference type="AlphaFoldDB" id="A0A8G2ITA1"/>
<evidence type="ECO:0000313" key="1">
    <source>
        <dbReference type="EMBL" id="TBX85238.1"/>
    </source>
</evidence>
<dbReference type="Gene3D" id="2.160.20.10">
    <property type="entry name" value="Single-stranded right-handed beta-helix, Pectin lyase-like"/>
    <property type="match status" value="1"/>
</dbReference>
<gene>
    <name evidence="1" type="ORF">E0H31_35015</name>
</gene>
<sequence length="525" mass="59219">MVTKKANGGITRDEFGVYLSKGLHKPPLIVEGKRGTEEHPFVIRGRKSSVATDVSFDTYKVRANKLAAAHQAGGSFPGIYFLADDAALIVRNCQWVVIEDLLFENCWPTAIYIDNCQHVTIRRVSFRGGTFAIGAHGADTRHILIEKCDWVQDTSGSGELEVRSIRREMRVRQEKPDSKQWNEIEWKAVHGAGSDGLVDAKNDARAFDGDFFRAWTIAGYVIIRNNIIVDAFNGVHFFNQAAESIKDTFCRNVLIEKNWFVRIRDNAIEPEDFAWNWTIRENNFVDCYMPFSFEMARSGYFYMYSNVGWNRLVPGPARDTHSSGQLFKFPARHAADGPHYVFNNTWELRWPIVKKLTFSNLVHANNLIGYARDAPGFNSDAASPFGKGWDVAKYPPVRWDARPKFEEKCFTRSWHNQKISFNGDLVGHPHFPEAVRAAGYDVGAASHGGEIEFENVTSGGPDGLRIAQPPSALPIRLEMPNGEFKEITASVVGAWQGKKRLGLEGPAFVDVWPGRRKRSSDDRQK</sequence>
<name>A0A8G2ITA1_RHILV</name>
<dbReference type="InterPro" id="IPR006626">
    <property type="entry name" value="PbH1"/>
</dbReference>
<organism evidence="1 2">
    <name type="scientific">Rhizobium leguminosarum bv. viciae</name>
    <dbReference type="NCBI Taxonomy" id="387"/>
    <lineage>
        <taxon>Bacteria</taxon>
        <taxon>Pseudomonadati</taxon>
        <taxon>Pseudomonadota</taxon>
        <taxon>Alphaproteobacteria</taxon>
        <taxon>Hyphomicrobiales</taxon>
        <taxon>Rhizobiaceae</taxon>
        <taxon>Rhizobium/Agrobacterium group</taxon>
        <taxon>Rhizobium</taxon>
    </lineage>
</organism>
<comment type="caution">
    <text evidence="1">The sequence shown here is derived from an EMBL/GenBank/DDBJ whole genome shotgun (WGS) entry which is preliminary data.</text>
</comment>
<dbReference type="InterPro" id="IPR011050">
    <property type="entry name" value="Pectin_lyase_fold/virulence"/>
</dbReference>
<dbReference type="Proteomes" id="UP000291866">
    <property type="component" value="Unassembled WGS sequence"/>
</dbReference>
<dbReference type="InterPro" id="IPR012334">
    <property type="entry name" value="Pectin_lyas_fold"/>
</dbReference>
<proteinExistence type="predicted"/>
<evidence type="ECO:0000313" key="2">
    <source>
        <dbReference type="Proteomes" id="UP000291866"/>
    </source>
</evidence>
<reference evidence="1 2" key="1">
    <citation type="submission" date="2019-02" db="EMBL/GenBank/DDBJ databases">
        <title>The competitiveness to form nodules shapes the capacities of Rhizobium leguminosarum sv viciae communities to promote symbiosis with specific hosts.</title>
        <authorList>
            <person name="Boivin S."/>
            <person name="Lepetit M."/>
        </authorList>
    </citation>
    <scope>NUCLEOTIDE SEQUENCE [LARGE SCALE GENOMIC DNA]</scope>
    <source>
        <strain evidence="1 2">SPF4F3</strain>
    </source>
</reference>
<accession>A0A8G2ITA1</accession>
<dbReference type="SUPFAM" id="SSF51126">
    <property type="entry name" value="Pectin lyase-like"/>
    <property type="match status" value="1"/>
</dbReference>
<protein>
    <submittedName>
        <fullName evidence="1">Right-handed parallel beta-helix repeat-containing protein</fullName>
    </submittedName>
</protein>
<dbReference type="EMBL" id="SJLU01000032">
    <property type="protein sequence ID" value="TBX85238.1"/>
    <property type="molecule type" value="Genomic_DNA"/>
</dbReference>